<sequence length="1003" mass="114124">MESENLQTFQEPSAIGLSVLVNPSRPSLDIVFVHGFTGHPERTWSQKRGASDGQFENDEDGERPSKFRKLLGNRIRRSIYWPRDLLPINIPNARILTYGYDTNIRHRASSAINKSTVYDIAWNFLVSLEAARCAETSRPLLFIAHSLGGIIVKEALRRSRGCETHQSHLHSIYEFSSGIVFFGTPHSGADPRGLVLHIFEQVIRGMGFNVNDQIVNALLPSAERLKELRDEFGPMARQRNWTIYSFQEQYGVMALGGKKVVDDTASCLNDPTIEVTQHIASNHMEMCRFSGPNDIEYAKVVGAINRILENTTRLNPSSERIALNADQRQYLLDCLRFDQIDARHATIKTAHAKTCKWLLSNSEYQEWLNQNKIPDHYGFLWIKGKPATGKSTIMKFAYANAKKTMRDTITLSFFFNARGEQLEKSALGMYRSLLFQLLKMLPDLLVTFESLPSSLPSNFNQWNIEAVKNIFGRAIESLGQRHLICFIDALDECEEDEVREMVTFFERLGQFATASQIQLHVCFSSRHYPHITIEKGVSLVLEDQGGHEQDIANYLHSELKAGRSKLVDQIKDEILQRASGIFLWVVLVVQMLNKEFNCGRIYALRKRLDEIPNGLDELFQDILSRDGQNMEELILCLQWILYAKRPLKREEFYFAVLSGVAPEALAAWSLEEITRQDMERFILSSSKGLAETTKSNHQTVQFIHESVRDFLLKGNGLNKLQLNLSSNFPGFSHERLKHCCQAYLRIDLSECLTPGISLPVASSQEAKDLRQLSAEKFPFLEYATHNVLYHADSASGYGTSQTAFMEHFCLQDWISLDNLFERYEIRRHTSDSSLLYLLAERNLSNLIQIELQRVQNMDIKGERYGFPLNVALVHKNESAIRVLLIPNTIARSNDSIPLNLYSLGGREYQESITSILQNQDDMGSLDDRTLLSWAAGRGHEAVVKLLLETGHVDVESKDKNGQTPLSWAPQGGHEAVVKLLLETRCYFALILTSLYVYAKPRRT</sequence>
<dbReference type="SUPFAM" id="SSF48403">
    <property type="entry name" value="Ankyrin repeat"/>
    <property type="match status" value="1"/>
</dbReference>
<reference evidence="5 6" key="1">
    <citation type="submission" date="2020-03" db="EMBL/GenBank/DDBJ databases">
        <title>Draft Genome Sequence of Cudoniella acicularis.</title>
        <authorList>
            <person name="Buettner E."/>
            <person name="Kellner H."/>
        </authorList>
    </citation>
    <scope>NUCLEOTIDE SEQUENCE [LARGE SCALE GENOMIC DNA]</scope>
    <source>
        <strain evidence="5 6">DSM 108380</strain>
    </source>
</reference>
<dbReference type="InterPro" id="IPR002110">
    <property type="entry name" value="Ankyrin_rpt"/>
</dbReference>
<dbReference type="PROSITE" id="PS50297">
    <property type="entry name" value="ANK_REP_REGION"/>
    <property type="match status" value="1"/>
</dbReference>
<dbReference type="PROSITE" id="PS50088">
    <property type="entry name" value="ANK_REPEAT"/>
    <property type="match status" value="1"/>
</dbReference>
<organism evidence="5 6">
    <name type="scientific">Cudoniella acicularis</name>
    <dbReference type="NCBI Taxonomy" id="354080"/>
    <lineage>
        <taxon>Eukaryota</taxon>
        <taxon>Fungi</taxon>
        <taxon>Dikarya</taxon>
        <taxon>Ascomycota</taxon>
        <taxon>Pezizomycotina</taxon>
        <taxon>Leotiomycetes</taxon>
        <taxon>Helotiales</taxon>
        <taxon>Tricladiaceae</taxon>
        <taxon>Cudoniella</taxon>
    </lineage>
</organism>
<dbReference type="Gene3D" id="1.25.40.20">
    <property type="entry name" value="Ankyrin repeat-containing domain"/>
    <property type="match status" value="1"/>
</dbReference>
<dbReference type="InterPro" id="IPR029058">
    <property type="entry name" value="AB_hydrolase_fold"/>
</dbReference>
<feature type="repeat" description="ANK" evidence="2">
    <location>
        <begin position="960"/>
        <end position="982"/>
    </location>
</feature>
<accession>A0A8H4REW3</accession>
<evidence type="ECO:0000259" key="4">
    <source>
        <dbReference type="Pfam" id="PF24883"/>
    </source>
</evidence>
<name>A0A8H4REW3_9HELO</name>
<dbReference type="AlphaFoldDB" id="A0A8H4REW3"/>
<evidence type="ECO:0000256" key="2">
    <source>
        <dbReference type="PROSITE-ProRule" id="PRU00023"/>
    </source>
</evidence>
<protein>
    <recommendedName>
        <fullName evidence="4">Nephrocystin 3-like N-terminal domain-containing protein</fullName>
    </recommendedName>
</protein>
<comment type="caution">
    <text evidence="5">The sequence shown here is derived from an EMBL/GenBank/DDBJ whole genome shotgun (WGS) entry which is preliminary data.</text>
</comment>
<dbReference type="InterPro" id="IPR056884">
    <property type="entry name" value="NPHP3-like_N"/>
</dbReference>
<dbReference type="OrthoDB" id="194358at2759"/>
<keyword evidence="1" id="KW-0677">Repeat</keyword>
<dbReference type="SUPFAM" id="SSF52540">
    <property type="entry name" value="P-loop containing nucleoside triphosphate hydrolases"/>
    <property type="match status" value="1"/>
</dbReference>
<dbReference type="SMART" id="SM00248">
    <property type="entry name" value="ANK"/>
    <property type="match status" value="4"/>
</dbReference>
<evidence type="ECO:0000313" key="6">
    <source>
        <dbReference type="Proteomes" id="UP000566819"/>
    </source>
</evidence>
<dbReference type="EMBL" id="JAAMPI010000939">
    <property type="protein sequence ID" value="KAF4627618.1"/>
    <property type="molecule type" value="Genomic_DNA"/>
</dbReference>
<evidence type="ECO:0000256" key="1">
    <source>
        <dbReference type="ARBA" id="ARBA00022737"/>
    </source>
</evidence>
<dbReference type="InterPro" id="IPR036770">
    <property type="entry name" value="Ankyrin_rpt-contain_sf"/>
</dbReference>
<dbReference type="InterPro" id="IPR027417">
    <property type="entry name" value="P-loop_NTPase"/>
</dbReference>
<dbReference type="PANTHER" id="PTHR10039:SF5">
    <property type="entry name" value="NACHT DOMAIN-CONTAINING PROTEIN"/>
    <property type="match status" value="1"/>
</dbReference>
<dbReference type="Gene3D" id="3.40.50.1820">
    <property type="entry name" value="alpha/beta hydrolase"/>
    <property type="match status" value="1"/>
</dbReference>
<dbReference type="Gene3D" id="3.40.50.300">
    <property type="entry name" value="P-loop containing nucleotide triphosphate hydrolases"/>
    <property type="match status" value="1"/>
</dbReference>
<keyword evidence="2" id="KW-0040">ANK repeat</keyword>
<dbReference type="Proteomes" id="UP000566819">
    <property type="component" value="Unassembled WGS sequence"/>
</dbReference>
<dbReference type="PANTHER" id="PTHR10039">
    <property type="entry name" value="AMELOGENIN"/>
    <property type="match status" value="1"/>
</dbReference>
<evidence type="ECO:0000256" key="3">
    <source>
        <dbReference type="SAM" id="MobiDB-lite"/>
    </source>
</evidence>
<dbReference type="SUPFAM" id="SSF53474">
    <property type="entry name" value="alpha/beta-Hydrolases"/>
    <property type="match status" value="1"/>
</dbReference>
<proteinExistence type="predicted"/>
<dbReference type="Pfam" id="PF24883">
    <property type="entry name" value="NPHP3_N"/>
    <property type="match status" value="1"/>
</dbReference>
<keyword evidence="6" id="KW-1185">Reference proteome</keyword>
<gene>
    <name evidence="5" type="ORF">G7Y89_g10540</name>
</gene>
<dbReference type="Pfam" id="PF12796">
    <property type="entry name" value="Ank_2"/>
    <property type="match status" value="1"/>
</dbReference>
<feature type="domain" description="Nephrocystin 3-like N-terminal" evidence="4">
    <location>
        <begin position="354"/>
        <end position="526"/>
    </location>
</feature>
<evidence type="ECO:0000313" key="5">
    <source>
        <dbReference type="EMBL" id="KAF4627618.1"/>
    </source>
</evidence>
<feature type="region of interest" description="Disordered" evidence="3">
    <location>
        <begin position="43"/>
        <end position="63"/>
    </location>
</feature>